<feature type="domain" description="Transcription factor Tfb2 C-terminal" evidence="9">
    <location>
        <begin position="876"/>
        <end position="942"/>
    </location>
</feature>
<comment type="similarity">
    <text evidence="2 8">Belongs to the TFB2 family.</text>
</comment>
<reference evidence="11" key="1">
    <citation type="submission" date="2022-11" db="UniProtKB">
        <authorList>
            <consortium name="WormBaseParasite"/>
        </authorList>
    </citation>
    <scope>IDENTIFICATION</scope>
</reference>
<dbReference type="GO" id="GO:0006289">
    <property type="term" value="P:nucleotide-excision repair"/>
    <property type="evidence" value="ECO:0007669"/>
    <property type="project" value="InterPro"/>
</dbReference>
<evidence type="ECO:0000256" key="2">
    <source>
        <dbReference type="ARBA" id="ARBA00007132"/>
    </source>
</evidence>
<sequence length="949" mass="108521">METDFNAKDFSNIYALCTRRADSFCVIGDQFCKLFRSKDSVSVCLNLVACYQECDTFANVAQRLILVYLIYRLKDIGVFDAEPVKSANEPDILAHPFLLLFVKIYVDDYHIFSKRPLQHKDSLLQHLGQFPEISSQEAGLVRRLLTDSTSGLEDLFRLSPTQVAESPSAHRKEIDISKHLELLNSQLEQLRVHGKEGVQDNSCDAKGTNTFPLLEPSLMAPRIRLVYSLAAPPFVRIEPSIMPPCEDEFRFIYPSLIEPEQVPDDWLKDEEWNQDKMRPLEKTLGSSALRISTRSSAPPSPSINMRKGQFTPEIGFSTSGNEYPPNIQNGPTEKQFSTPSSVGIAETKNHAIDCLRKIANGSGATLSRVDVAKLMAAVTEDPDIFRDISLVDEFPKFIECQPDIAAELLIHELIYDLEALSLHMEILLNLEFSVQSLVTVNKFISTSAKIPEDFLNRFISYCMVSCEQNDPNQLLTHRLVRMVCVFFATLIRLKNFDAKPRLTEMQNFSTIFLSLKEASTLYQSILQLIHKMYESKSCVISVFRMLPPMSQKCFQHLLYRPNSDWKKWAKKRFLMTIYQNLVLLFKLRIVEGHLDGKKEVNTDFRMNFISSLLSSPTQLTEFKRLDVFEEKLSKKKKPGDKDLLKKSVECWKHSTRELFQHVGFMGTNLEISKEGFHFLLLSRVEQIWTYVIYYLRYLDESKETDVFSSVEFFLKLMLSVSTCDNLDTQKDGSRSTPISINSEWPPEVQQFLLHMREIGLVYMRKRKDGYFFLTPLLYVLAASEGTAREPSQTAAASAKNLSSALYPSNGHSLDFHFTAVSFHDVVVGEITRDSVRKALQTGVTAEQIVLYLKANGHPQSIAAQGQANCIPSNVVDQIHLWDEERKRLNCTDGTLYSNFDSEAEFVEMRDFASGNNILQWQNSMQRLLVVTEEGHDMVKEWRKGQRNMY</sequence>
<dbReference type="InterPro" id="IPR040662">
    <property type="entry name" value="Tfb2_C"/>
</dbReference>
<keyword evidence="7 8" id="KW-0539">Nucleus</keyword>
<keyword evidence="6 8" id="KW-0234">DNA repair</keyword>
<accession>A0A915DU25</accession>
<name>A0A915DU25_9BILA</name>
<organism evidence="10 11">
    <name type="scientific">Ditylenchus dipsaci</name>
    <dbReference type="NCBI Taxonomy" id="166011"/>
    <lineage>
        <taxon>Eukaryota</taxon>
        <taxon>Metazoa</taxon>
        <taxon>Ecdysozoa</taxon>
        <taxon>Nematoda</taxon>
        <taxon>Chromadorea</taxon>
        <taxon>Rhabditida</taxon>
        <taxon>Tylenchina</taxon>
        <taxon>Tylenchomorpha</taxon>
        <taxon>Sphaerularioidea</taxon>
        <taxon>Anguinidae</taxon>
        <taxon>Anguininae</taxon>
        <taxon>Ditylenchus</taxon>
    </lineage>
</organism>
<evidence type="ECO:0000256" key="5">
    <source>
        <dbReference type="ARBA" id="ARBA00023163"/>
    </source>
</evidence>
<dbReference type="PANTHER" id="PTHR13152:SF0">
    <property type="entry name" value="GENERAL TRANSCRIPTION FACTOR IIH SUBUNIT 4"/>
    <property type="match status" value="1"/>
</dbReference>
<dbReference type="AlphaFoldDB" id="A0A915DU25"/>
<dbReference type="WBParaSite" id="jg23181.1">
    <property type="protein sequence ID" value="jg23181.1"/>
    <property type="gene ID" value="jg23181"/>
</dbReference>
<evidence type="ECO:0000256" key="7">
    <source>
        <dbReference type="ARBA" id="ARBA00023242"/>
    </source>
</evidence>
<dbReference type="Gene3D" id="3.30.70.2610">
    <property type="match status" value="1"/>
</dbReference>
<keyword evidence="5 8" id="KW-0804">Transcription</keyword>
<dbReference type="InterPro" id="IPR019312">
    <property type="entry name" value="CNOT11"/>
</dbReference>
<evidence type="ECO:0000313" key="11">
    <source>
        <dbReference type="WBParaSite" id="jg23181.1"/>
    </source>
</evidence>
<evidence type="ECO:0000313" key="10">
    <source>
        <dbReference type="Proteomes" id="UP000887574"/>
    </source>
</evidence>
<dbReference type="GO" id="GO:0000439">
    <property type="term" value="C:transcription factor TFIIH core complex"/>
    <property type="evidence" value="ECO:0007669"/>
    <property type="project" value="InterPro"/>
</dbReference>
<comment type="function">
    <text evidence="8">Component of the general transcription and DNA repair factor IIH (TFIIH) core complex which is involved in general and transcription-coupled nucleotide excision repair (NER) of damaged DNA.</text>
</comment>
<evidence type="ECO:0000259" key="9">
    <source>
        <dbReference type="Pfam" id="PF18307"/>
    </source>
</evidence>
<dbReference type="Pfam" id="PF10155">
    <property type="entry name" value="CNOT11"/>
    <property type="match status" value="1"/>
</dbReference>
<comment type="subcellular location">
    <subcellularLocation>
        <location evidence="1 8">Nucleus</location>
    </subcellularLocation>
</comment>
<dbReference type="GO" id="GO:0005675">
    <property type="term" value="C:transcription factor TFIIH holo complex"/>
    <property type="evidence" value="ECO:0007669"/>
    <property type="project" value="TreeGrafter"/>
</dbReference>
<dbReference type="InterPro" id="IPR004598">
    <property type="entry name" value="TFIIH_p52/Tfb2"/>
</dbReference>
<protein>
    <recommendedName>
        <fullName evidence="8">General transcription factor IIH subunit 4</fullName>
    </recommendedName>
</protein>
<dbReference type="Pfam" id="PF18307">
    <property type="entry name" value="Tfb2_C"/>
    <property type="match status" value="1"/>
</dbReference>
<evidence type="ECO:0000256" key="1">
    <source>
        <dbReference type="ARBA" id="ARBA00004123"/>
    </source>
</evidence>
<dbReference type="Proteomes" id="UP000887574">
    <property type="component" value="Unplaced"/>
</dbReference>
<proteinExistence type="inferred from homology"/>
<evidence type="ECO:0000256" key="6">
    <source>
        <dbReference type="ARBA" id="ARBA00023204"/>
    </source>
</evidence>
<dbReference type="Pfam" id="PF03849">
    <property type="entry name" value="Tfb2"/>
    <property type="match status" value="1"/>
</dbReference>
<dbReference type="GO" id="GO:0001671">
    <property type="term" value="F:ATPase activator activity"/>
    <property type="evidence" value="ECO:0007669"/>
    <property type="project" value="InterPro"/>
</dbReference>
<evidence type="ECO:0000256" key="8">
    <source>
        <dbReference type="RuleBase" id="RU364024"/>
    </source>
</evidence>
<keyword evidence="4 8" id="KW-0805">Transcription regulation</keyword>
<dbReference type="GO" id="GO:0003690">
    <property type="term" value="F:double-stranded DNA binding"/>
    <property type="evidence" value="ECO:0007669"/>
    <property type="project" value="TreeGrafter"/>
</dbReference>
<keyword evidence="3 8" id="KW-0227">DNA damage</keyword>
<dbReference type="PANTHER" id="PTHR13152">
    <property type="entry name" value="TFIIH, POLYPEPTIDE 4"/>
    <property type="match status" value="1"/>
</dbReference>
<keyword evidence="10" id="KW-1185">Reference proteome</keyword>
<dbReference type="GO" id="GO:0030014">
    <property type="term" value="C:CCR4-NOT complex"/>
    <property type="evidence" value="ECO:0007669"/>
    <property type="project" value="InterPro"/>
</dbReference>
<evidence type="ECO:0000256" key="3">
    <source>
        <dbReference type="ARBA" id="ARBA00022763"/>
    </source>
</evidence>
<evidence type="ECO:0000256" key="4">
    <source>
        <dbReference type="ARBA" id="ARBA00023015"/>
    </source>
</evidence>